<reference evidence="4" key="1">
    <citation type="submission" date="2011-07" db="EMBL/GenBank/DDBJ databases">
        <authorList>
            <consortium name="Caenorhabditis brenneri Sequencing and Analysis Consortium"/>
            <person name="Wilson R.K."/>
        </authorList>
    </citation>
    <scope>NUCLEOTIDE SEQUENCE [LARGE SCALE GENOMIC DNA]</scope>
    <source>
        <strain evidence="4">PB2801</strain>
    </source>
</reference>
<evidence type="ECO:0000256" key="1">
    <source>
        <dbReference type="SAM" id="SignalP"/>
    </source>
</evidence>
<gene>
    <name evidence="3" type="ORF">CAEBREN_08971</name>
</gene>
<evidence type="ECO:0000259" key="2">
    <source>
        <dbReference type="PROSITE" id="PS00022"/>
    </source>
</evidence>
<name>G0MTN5_CAEBE</name>
<feature type="chain" id="PRO_5003403867" description="EGF-like domain-containing protein" evidence="1">
    <location>
        <begin position="21"/>
        <end position="157"/>
    </location>
</feature>
<keyword evidence="4" id="KW-1185">Reference proteome</keyword>
<organism evidence="4">
    <name type="scientific">Caenorhabditis brenneri</name>
    <name type="common">Nematode worm</name>
    <dbReference type="NCBI Taxonomy" id="135651"/>
    <lineage>
        <taxon>Eukaryota</taxon>
        <taxon>Metazoa</taxon>
        <taxon>Ecdysozoa</taxon>
        <taxon>Nematoda</taxon>
        <taxon>Chromadorea</taxon>
        <taxon>Rhabditida</taxon>
        <taxon>Rhabditina</taxon>
        <taxon>Rhabditomorpha</taxon>
        <taxon>Rhabditoidea</taxon>
        <taxon>Rhabditidae</taxon>
        <taxon>Peloderinae</taxon>
        <taxon>Caenorhabditis</taxon>
    </lineage>
</organism>
<sequence>MYCLQFLLLSLILFLSFARALDDSLDDTILNDVHRILQKRSALDNVALDDPRAKCRNGGIYAGGICHCIRGQTGDHCEHFECGMSFVELRSVFDSIPKVSYSIHLVYVNQDGKGKCVIISQQRNVETKGNGRKIVANVLVTILEVNVNTRVNVLKAS</sequence>
<dbReference type="AlphaFoldDB" id="G0MTN5"/>
<dbReference type="InterPro" id="IPR000742">
    <property type="entry name" value="EGF"/>
</dbReference>
<dbReference type="STRING" id="135651.G0MTN5"/>
<evidence type="ECO:0000313" key="4">
    <source>
        <dbReference type="Proteomes" id="UP000008068"/>
    </source>
</evidence>
<proteinExistence type="predicted"/>
<dbReference type="OrthoDB" id="6130531at2759"/>
<dbReference type="eggNOG" id="KOG1225">
    <property type="taxonomic scope" value="Eukaryota"/>
</dbReference>
<protein>
    <recommendedName>
        <fullName evidence="2">EGF-like domain-containing protein</fullName>
    </recommendedName>
</protein>
<accession>G0MTN5</accession>
<dbReference type="HOGENOM" id="CLU_1679485_0_0_1"/>
<evidence type="ECO:0000313" key="3">
    <source>
        <dbReference type="EMBL" id="EGT43734.1"/>
    </source>
</evidence>
<feature type="signal peptide" evidence="1">
    <location>
        <begin position="1"/>
        <end position="20"/>
    </location>
</feature>
<dbReference type="PROSITE" id="PS00022">
    <property type="entry name" value="EGF_1"/>
    <property type="match status" value="1"/>
</dbReference>
<keyword evidence="1" id="KW-0732">Signal</keyword>
<dbReference type="InParanoid" id="G0MTN5"/>
<feature type="domain" description="EGF-like" evidence="2">
    <location>
        <begin position="66"/>
        <end position="77"/>
    </location>
</feature>
<dbReference type="EMBL" id="GL379811">
    <property type="protein sequence ID" value="EGT43734.1"/>
    <property type="molecule type" value="Genomic_DNA"/>
</dbReference>
<dbReference type="Proteomes" id="UP000008068">
    <property type="component" value="Unassembled WGS sequence"/>
</dbReference>